<reference evidence="1 2" key="1">
    <citation type="journal article" date="2021" name="Hortic Res">
        <title>High-quality reference genome and annotation aids understanding of berry development for evergreen blueberry (Vaccinium darrowii).</title>
        <authorList>
            <person name="Yu J."/>
            <person name="Hulse-Kemp A.M."/>
            <person name="Babiker E."/>
            <person name="Staton M."/>
        </authorList>
    </citation>
    <scope>NUCLEOTIDE SEQUENCE [LARGE SCALE GENOMIC DNA]</scope>
    <source>
        <strain evidence="2">cv. NJ 8807/NJ 8810</strain>
        <tissue evidence="1">Young leaf</tissue>
    </source>
</reference>
<evidence type="ECO:0000313" key="1">
    <source>
        <dbReference type="EMBL" id="KAH7863477.1"/>
    </source>
</evidence>
<organism evidence="1 2">
    <name type="scientific">Vaccinium darrowii</name>
    <dbReference type="NCBI Taxonomy" id="229202"/>
    <lineage>
        <taxon>Eukaryota</taxon>
        <taxon>Viridiplantae</taxon>
        <taxon>Streptophyta</taxon>
        <taxon>Embryophyta</taxon>
        <taxon>Tracheophyta</taxon>
        <taxon>Spermatophyta</taxon>
        <taxon>Magnoliopsida</taxon>
        <taxon>eudicotyledons</taxon>
        <taxon>Gunneridae</taxon>
        <taxon>Pentapetalae</taxon>
        <taxon>asterids</taxon>
        <taxon>Ericales</taxon>
        <taxon>Ericaceae</taxon>
        <taxon>Vaccinioideae</taxon>
        <taxon>Vaccinieae</taxon>
        <taxon>Vaccinium</taxon>
    </lineage>
</organism>
<proteinExistence type="predicted"/>
<protein>
    <submittedName>
        <fullName evidence="1">Uncharacterized protein</fullName>
    </submittedName>
</protein>
<sequence>MKKSNSSFVFEGCSHNLTVEEDDELRRMRWSAIGSKKKLMPYWNGSTPRQYFTDDFQNMFTHSTLSKEELKPFRDHQNMLAGLDFVVALESDVLGHTFVEWTF</sequence>
<dbReference type="EMBL" id="CM037162">
    <property type="protein sequence ID" value="KAH7863477.1"/>
    <property type="molecule type" value="Genomic_DNA"/>
</dbReference>
<dbReference type="Proteomes" id="UP000828048">
    <property type="component" value="Chromosome 12"/>
</dbReference>
<name>A0ACB7ZDH2_9ERIC</name>
<evidence type="ECO:0000313" key="2">
    <source>
        <dbReference type="Proteomes" id="UP000828048"/>
    </source>
</evidence>
<accession>A0ACB7ZDH2</accession>
<keyword evidence="2" id="KW-1185">Reference proteome</keyword>
<comment type="caution">
    <text evidence="1">The sequence shown here is derived from an EMBL/GenBank/DDBJ whole genome shotgun (WGS) entry which is preliminary data.</text>
</comment>
<gene>
    <name evidence="1" type="ORF">Vadar_017987</name>
</gene>